<organism evidence="1">
    <name type="scientific">Streptomyces sp. NBC_00148</name>
    <dbReference type="NCBI Taxonomy" id="2903626"/>
    <lineage>
        <taxon>Bacteria</taxon>
        <taxon>Bacillati</taxon>
        <taxon>Actinomycetota</taxon>
        <taxon>Actinomycetes</taxon>
        <taxon>Kitasatosporales</taxon>
        <taxon>Streptomycetaceae</taxon>
        <taxon>Streptomyces</taxon>
    </lineage>
</organism>
<protein>
    <recommendedName>
        <fullName evidence="2">DUF3558 domain-containing protein</fullName>
    </recommendedName>
</protein>
<sequence>MALGVVVVAGAGVVLLQPDHREPALSVPDRVCQETVSGTQVKALLPGTGEAFEEKRAVNFVAGGPQEPGRCDLSGGGTDLEVTYKTVQEADFTWKSVQRETAKPGRTLIWFGMARGYTGSDRAALFVDCPSSAGRKDVLEVSVGINPAPEAEAGDRTAELSALVADVARVIGDGLKHCEGASRFPYGPPRLG</sequence>
<dbReference type="AlphaFoldDB" id="A0AAU1LW45"/>
<gene>
    <name evidence="1" type="ORF">OG222_21535</name>
</gene>
<accession>A0AAU1LW45</accession>
<reference evidence="1" key="1">
    <citation type="submission" date="2022-10" db="EMBL/GenBank/DDBJ databases">
        <title>The complete genomes of actinobacterial strains from the NBC collection.</title>
        <authorList>
            <person name="Joergensen T.S."/>
            <person name="Alvarez Arevalo M."/>
            <person name="Sterndorff E.B."/>
            <person name="Faurdal D."/>
            <person name="Vuksanovic O."/>
            <person name="Mourched A.-S."/>
            <person name="Charusanti P."/>
            <person name="Shaw S."/>
            <person name="Blin K."/>
            <person name="Weber T."/>
        </authorList>
    </citation>
    <scope>NUCLEOTIDE SEQUENCE</scope>
    <source>
        <strain evidence="1">NBC_00148</strain>
    </source>
</reference>
<proteinExistence type="predicted"/>
<name>A0AAU1LW45_9ACTN</name>
<dbReference type="EMBL" id="CP108169">
    <property type="protein sequence ID" value="WTQ75512.1"/>
    <property type="molecule type" value="Genomic_DNA"/>
</dbReference>
<evidence type="ECO:0008006" key="2">
    <source>
        <dbReference type="Google" id="ProtNLM"/>
    </source>
</evidence>
<evidence type="ECO:0000313" key="1">
    <source>
        <dbReference type="EMBL" id="WTQ75512.1"/>
    </source>
</evidence>